<reference evidence="2 3" key="1">
    <citation type="submission" date="2018-02" db="EMBL/GenBank/DDBJ databases">
        <title>Comparative genomes isolates from brazilian mangrove.</title>
        <authorList>
            <person name="Araujo J.E."/>
            <person name="Taketani R.G."/>
            <person name="Silva M.C.P."/>
            <person name="Loureco M.V."/>
            <person name="Andreote F.D."/>
        </authorList>
    </citation>
    <scope>NUCLEOTIDE SEQUENCE [LARGE SCALE GENOMIC DNA]</scope>
    <source>
        <strain evidence="2 3">NAP PRIS-MGV</strain>
    </source>
</reference>
<feature type="transmembrane region" description="Helical" evidence="1">
    <location>
        <begin position="83"/>
        <end position="105"/>
    </location>
</feature>
<feature type="transmembrane region" description="Helical" evidence="1">
    <location>
        <begin position="6"/>
        <end position="26"/>
    </location>
</feature>
<gene>
    <name evidence="2" type="ORF">C5Y98_01065</name>
</gene>
<dbReference type="Pfam" id="PF04307">
    <property type="entry name" value="YdjM"/>
    <property type="match status" value="1"/>
</dbReference>
<feature type="transmembrane region" description="Helical" evidence="1">
    <location>
        <begin position="117"/>
        <end position="137"/>
    </location>
</feature>
<organism evidence="2 3">
    <name type="scientific">Blastopirellula marina</name>
    <dbReference type="NCBI Taxonomy" id="124"/>
    <lineage>
        <taxon>Bacteria</taxon>
        <taxon>Pseudomonadati</taxon>
        <taxon>Planctomycetota</taxon>
        <taxon>Planctomycetia</taxon>
        <taxon>Pirellulales</taxon>
        <taxon>Pirellulaceae</taxon>
        <taxon>Blastopirellula</taxon>
    </lineage>
</organism>
<keyword evidence="1" id="KW-0812">Transmembrane</keyword>
<feature type="transmembrane region" description="Helical" evidence="1">
    <location>
        <begin position="143"/>
        <end position="161"/>
    </location>
</feature>
<comment type="caution">
    <text evidence="2">The sequence shown here is derived from an EMBL/GenBank/DDBJ whole genome shotgun (WGS) entry which is preliminary data.</text>
</comment>
<dbReference type="InterPro" id="IPR007404">
    <property type="entry name" value="YdjM-like"/>
</dbReference>
<dbReference type="Proteomes" id="UP000239388">
    <property type="component" value="Unassembled WGS sequence"/>
</dbReference>
<dbReference type="AlphaFoldDB" id="A0A2S8GFB9"/>
<dbReference type="RefSeq" id="WP_105350748.1">
    <property type="nucleotide sequence ID" value="NZ_PUIB01000002.1"/>
</dbReference>
<evidence type="ECO:0000313" key="3">
    <source>
        <dbReference type="Proteomes" id="UP000239388"/>
    </source>
</evidence>
<proteinExistence type="predicted"/>
<dbReference type="GO" id="GO:0016787">
    <property type="term" value="F:hydrolase activity"/>
    <property type="evidence" value="ECO:0007669"/>
    <property type="project" value="UniProtKB-KW"/>
</dbReference>
<keyword evidence="1" id="KW-0472">Membrane</keyword>
<evidence type="ECO:0000313" key="2">
    <source>
        <dbReference type="EMBL" id="PQO42774.1"/>
    </source>
</evidence>
<accession>A0A2S8GFB9</accession>
<dbReference type="OrthoDB" id="5295350at2"/>
<keyword evidence="1" id="KW-1133">Transmembrane helix</keyword>
<sequence length="255" mass="28184">MADFNTHIATSTVVGVGVGLAGYAILDTPEPSRVISCMLATGLCSLAGILPDLDSGSGRPLRETSSILAAVVPMLMVDRFQHMGMNAEAIALAGALVYITIRFGVVEIFKRYTVHRGMWHSIPAAISCTLLAFLVVSGENLEVRIFKSAAVFIGFMVHLILDEIWSVEWKGTHFHFKKSFGTAIKFWYAKNLWSNISTYGKLIALIFIAVGDPVMMEHYHFHRSQHEIQQQLATEAEAELQSPQIATEPMPTFNR</sequence>
<protein>
    <submittedName>
        <fullName evidence="2">Metal-dependent hydrolase</fullName>
    </submittedName>
</protein>
<keyword evidence="2" id="KW-0378">Hydrolase</keyword>
<name>A0A2S8GFB9_9BACT</name>
<evidence type="ECO:0000256" key="1">
    <source>
        <dbReference type="SAM" id="Phobius"/>
    </source>
</evidence>
<dbReference type="EMBL" id="PUIB01000002">
    <property type="protein sequence ID" value="PQO42774.1"/>
    <property type="molecule type" value="Genomic_DNA"/>
</dbReference>